<dbReference type="Pfam" id="PF02075">
    <property type="entry name" value="RuvC"/>
    <property type="match status" value="1"/>
</dbReference>
<name>A0A3B0VDG5_9ZZZZ</name>
<dbReference type="GO" id="GO:0003677">
    <property type="term" value="F:DNA binding"/>
    <property type="evidence" value="ECO:0007669"/>
    <property type="project" value="UniProtKB-KW"/>
</dbReference>
<gene>
    <name evidence="12" type="ORF">MNBD_GAMMA01-1854</name>
</gene>
<keyword evidence="11" id="KW-0234">DNA repair</keyword>
<dbReference type="InterPro" id="IPR020563">
    <property type="entry name" value="X-over_junc_endoDNase_Mg_BS"/>
</dbReference>
<dbReference type="HAMAP" id="MF_00034">
    <property type="entry name" value="RuvC"/>
    <property type="match status" value="1"/>
</dbReference>
<evidence type="ECO:0000256" key="5">
    <source>
        <dbReference type="ARBA" id="ARBA00022759"/>
    </source>
</evidence>
<evidence type="ECO:0000256" key="7">
    <source>
        <dbReference type="ARBA" id="ARBA00022801"/>
    </source>
</evidence>
<keyword evidence="7 12" id="KW-0378">Hydrolase</keyword>
<dbReference type="PRINTS" id="PR00696">
    <property type="entry name" value="RSOLVASERUVC"/>
</dbReference>
<evidence type="ECO:0000256" key="8">
    <source>
        <dbReference type="ARBA" id="ARBA00022842"/>
    </source>
</evidence>
<dbReference type="EC" id="3.1.22.4" evidence="12"/>
<comment type="similarity">
    <text evidence="1">Belongs to the RuvC family.</text>
</comment>
<organism evidence="12">
    <name type="scientific">hydrothermal vent metagenome</name>
    <dbReference type="NCBI Taxonomy" id="652676"/>
    <lineage>
        <taxon>unclassified sequences</taxon>
        <taxon>metagenomes</taxon>
        <taxon>ecological metagenomes</taxon>
    </lineage>
</organism>
<evidence type="ECO:0000256" key="6">
    <source>
        <dbReference type="ARBA" id="ARBA00022763"/>
    </source>
</evidence>
<evidence type="ECO:0000256" key="1">
    <source>
        <dbReference type="ARBA" id="ARBA00009518"/>
    </source>
</evidence>
<evidence type="ECO:0000256" key="4">
    <source>
        <dbReference type="ARBA" id="ARBA00022723"/>
    </source>
</evidence>
<accession>A0A3B0VDG5</accession>
<keyword evidence="5" id="KW-0255">Endonuclease</keyword>
<dbReference type="NCBIfam" id="TIGR00228">
    <property type="entry name" value="ruvC"/>
    <property type="match status" value="1"/>
</dbReference>
<dbReference type="PANTHER" id="PTHR30194">
    <property type="entry name" value="CROSSOVER JUNCTION ENDODEOXYRIBONUCLEASE RUVC"/>
    <property type="match status" value="1"/>
</dbReference>
<proteinExistence type="inferred from homology"/>
<evidence type="ECO:0000256" key="2">
    <source>
        <dbReference type="ARBA" id="ARBA00022490"/>
    </source>
</evidence>
<evidence type="ECO:0000256" key="11">
    <source>
        <dbReference type="ARBA" id="ARBA00023204"/>
    </source>
</evidence>
<keyword evidence="2" id="KW-0963">Cytoplasm</keyword>
<dbReference type="FunFam" id="3.30.420.10:FF:000002">
    <property type="entry name" value="Crossover junction endodeoxyribonuclease RuvC"/>
    <property type="match status" value="1"/>
</dbReference>
<keyword evidence="9" id="KW-0238">DNA-binding</keyword>
<keyword evidence="3" id="KW-0540">Nuclease</keyword>
<dbReference type="CDD" id="cd16962">
    <property type="entry name" value="RuvC"/>
    <property type="match status" value="1"/>
</dbReference>
<dbReference type="InterPro" id="IPR012337">
    <property type="entry name" value="RNaseH-like_sf"/>
</dbReference>
<dbReference type="SUPFAM" id="SSF53098">
    <property type="entry name" value="Ribonuclease H-like"/>
    <property type="match status" value="1"/>
</dbReference>
<dbReference type="PROSITE" id="PS01321">
    <property type="entry name" value="RUVC"/>
    <property type="match status" value="1"/>
</dbReference>
<dbReference type="AlphaFoldDB" id="A0A3B0VDG5"/>
<keyword evidence="8" id="KW-0460">Magnesium</keyword>
<dbReference type="GO" id="GO:0006281">
    <property type="term" value="P:DNA repair"/>
    <property type="evidence" value="ECO:0007669"/>
    <property type="project" value="UniProtKB-KW"/>
</dbReference>
<reference evidence="12" key="1">
    <citation type="submission" date="2018-06" db="EMBL/GenBank/DDBJ databases">
        <authorList>
            <person name="Zhirakovskaya E."/>
        </authorList>
    </citation>
    <scope>NUCLEOTIDE SEQUENCE</scope>
</reference>
<protein>
    <submittedName>
        <fullName evidence="12">Crossover junction endodeoxyribonuclease RuvC</fullName>
        <ecNumber evidence="12">3.1.22.4</ecNumber>
    </submittedName>
</protein>
<dbReference type="InterPro" id="IPR002176">
    <property type="entry name" value="X-over_junc_endoDNase_RuvC"/>
</dbReference>
<evidence type="ECO:0000313" key="12">
    <source>
        <dbReference type="EMBL" id="VAW36962.1"/>
    </source>
</evidence>
<dbReference type="InterPro" id="IPR036397">
    <property type="entry name" value="RNaseH_sf"/>
</dbReference>
<dbReference type="GO" id="GO:0046872">
    <property type="term" value="F:metal ion binding"/>
    <property type="evidence" value="ECO:0007669"/>
    <property type="project" value="UniProtKB-KW"/>
</dbReference>
<dbReference type="GO" id="GO:0006310">
    <property type="term" value="P:DNA recombination"/>
    <property type="evidence" value="ECO:0007669"/>
    <property type="project" value="UniProtKB-KW"/>
</dbReference>
<keyword evidence="10" id="KW-0233">DNA recombination</keyword>
<dbReference type="GO" id="GO:0008821">
    <property type="term" value="F:crossover junction DNA endonuclease activity"/>
    <property type="evidence" value="ECO:0007669"/>
    <property type="project" value="InterPro"/>
</dbReference>
<evidence type="ECO:0000256" key="3">
    <source>
        <dbReference type="ARBA" id="ARBA00022722"/>
    </source>
</evidence>
<dbReference type="EMBL" id="UOEW01000155">
    <property type="protein sequence ID" value="VAW36962.1"/>
    <property type="molecule type" value="Genomic_DNA"/>
</dbReference>
<evidence type="ECO:0000256" key="9">
    <source>
        <dbReference type="ARBA" id="ARBA00023125"/>
    </source>
</evidence>
<dbReference type="Gene3D" id="3.30.420.10">
    <property type="entry name" value="Ribonuclease H-like superfamily/Ribonuclease H"/>
    <property type="match status" value="1"/>
</dbReference>
<keyword evidence="4" id="KW-0479">Metal-binding</keyword>
<sequence length="173" mass="18684">MKTITRILGIDPGSRITGIGIIDTDGRNNKVVHFQPVKCGDGDFPDRLKIIFTDITTIIHKYQPDEVAIETVFMAKNASSALKLGQARGAAICAAVAMDLPVYEYAPKAIKQAVVGKGAAEKTQVQYMVALLLNIKDKIPADAADALAVSICHANSRWTLAKINQVSSNYRKS</sequence>
<keyword evidence="6" id="KW-0227">DNA damage</keyword>
<dbReference type="PANTHER" id="PTHR30194:SF3">
    <property type="entry name" value="CROSSOVER JUNCTION ENDODEOXYRIBONUCLEASE RUVC"/>
    <property type="match status" value="1"/>
</dbReference>
<evidence type="ECO:0000256" key="10">
    <source>
        <dbReference type="ARBA" id="ARBA00023172"/>
    </source>
</evidence>